<dbReference type="InterPro" id="IPR002589">
    <property type="entry name" value="Macro_dom"/>
</dbReference>
<feature type="compositionally biased region" description="Polar residues" evidence="6">
    <location>
        <begin position="344"/>
        <end position="362"/>
    </location>
</feature>
<sequence>MESMNSVLKDTEKILRESNLAAESAINRYTFNVGHIKVRIYHGNITAVETAGLVNAANGSLANGAGVAGAIARAASPTMQQECDAYIKKFGILGTGEVMHTRAGGRLSARVSHIIHAVGPIWLEGLPDRCAYELTLTYLNVLKYAEKLWLPSITLPCISSGIFGSPLDVSIKCFLDGLLLFVSESKKDYHLLEVNMVNNDEDGVITTIAILQSLLEAGQDLIMAQAIDRFTKLQEKRKPSTKVFSSSLSSKTGTKDDFHSLDYGKPSPLMSTDPGKRRSSSLSRATGKTKMKDPESPRGANLEGGKSKGSGLSVSGKNPGSTLDRSASERSGSVSERRSRLDSAGSSRPTTASRLSTASGAKNSPRAPPTMKQSLVTSPPGGGAKPKTKTNTSSRNVPMKASTLIPSETRNQMLSPRTEAAISKTSQRDYNVYENDIGLHSLPADLRTASVRHVEYNTDKPGSASEGSLSARETLIKSTQPSGTMSSITRRNLTVPGYEYCEGAIEIHYDIPSGKQGKYDPLPGQSYTGVQHKAYLPNSAEGREILRLLKHAFKANKVFRISGRGTIEWNISHKTKISSFSTEAYNKFLSVCFTVRVAIQTHFIYVEYGRNCLGRESFNTLHPLSVKRELLGDDGCNSALPGQE</sequence>
<dbReference type="InterPro" id="IPR039399">
    <property type="entry name" value="Deltex_C_sf"/>
</dbReference>
<dbReference type="GO" id="GO:0010629">
    <property type="term" value="P:negative regulation of gene expression"/>
    <property type="evidence" value="ECO:0007669"/>
    <property type="project" value="TreeGrafter"/>
</dbReference>
<evidence type="ECO:0000313" key="9">
    <source>
        <dbReference type="Proteomes" id="UP001186944"/>
    </source>
</evidence>
<keyword evidence="3" id="KW-0808">Transferase</keyword>
<dbReference type="GO" id="GO:0070212">
    <property type="term" value="P:protein poly-ADP-ribosylation"/>
    <property type="evidence" value="ECO:0007669"/>
    <property type="project" value="TreeGrafter"/>
</dbReference>
<name>A0AA88YG97_PINIB</name>
<dbReference type="GO" id="GO:0005737">
    <property type="term" value="C:cytoplasm"/>
    <property type="evidence" value="ECO:0007669"/>
    <property type="project" value="TreeGrafter"/>
</dbReference>
<evidence type="ECO:0000313" key="8">
    <source>
        <dbReference type="EMBL" id="KAK3096201.1"/>
    </source>
</evidence>
<gene>
    <name evidence="8" type="ORF">FSP39_024366</name>
</gene>
<evidence type="ECO:0000259" key="7">
    <source>
        <dbReference type="PROSITE" id="PS51154"/>
    </source>
</evidence>
<feature type="compositionally biased region" description="Polar residues" evidence="6">
    <location>
        <begin position="404"/>
        <end position="415"/>
    </location>
</feature>
<keyword evidence="2" id="KW-0328">Glycosyltransferase</keyword>
<dbReference type="EMBL" id="VSWD01000008">
    <property type="protein sequence ID" value="KAK3096201.1"/>
    <property type="molecule type" value="Genomic_DNA"/>
</dbReference>
<dbReference type="Pfam" id="PF18102">
    <property type="entry name" value="DTC"/>
    <property type="match status" value="1"/>
</dbReference>
<dbReference type="GO" id="GO:0005634">
    <property type="term" value="C:nucleus"/>
    <property type="evidence" value="ECO:0007669"/>
    <property type="project" value="UniProtKB-SubCell"/>
</dbReference>
<evidence type="ECO:0000256" key="2">
    <source>
        <dbReference type="ARBA" id="ARBA00022676"/>
    </source>
</evidence>
<comment type="caution">
    <text evidence="8">The sequence shown here is derived from an EMBL/GenBank/DDBJ whole genome shotgun (WGS) entry which is preliminary data.</text>
</comment>
<dbReference type="GO" id="GO:0003950">
    <property type="term" value="F:NAD+ poly-ADP-ribosyltransferase activity"/>
    <property type="evidence" value="ECO:0007669"/>
    <property type="project" value="TreeGrafter"/>
</dbReference>
<dbReference type="Pfam" id="PF01661">
    <property type="entry name" value="Macro"/>
    <property type="match status" value="1"/>
</dbReference>
<evidence type="ECO:0000256" key="3">
    <source>
        <dbReference type="ARBA" id="ARBA00022679"/>
    </source>
</evidence>
<feature type="compositionally biased region" description="Low complexity" evidence="6">
    <location>
        <begin position="241"/>
        <end position="252"/>
    </location>
</feature>
<reference evidence="8" key="1">
    <citation type="submission" date="2019-08" db="EMBL/GenBank/DDBJ databases">
        <title>The improved chromosome-level genome for the pearl oyster Pinctada fucata martensii using PacBio sequencing and Hi-C.</title>
        <authorList>
            <person name="Zheng Z."/>
        </authorList>
    </citation>
    <scope>NUCLEOTIDE SEQUENCE</scope>
    <source>
        <strain evidence="8">ZZ-2019</strain>
        <tissue evidence="8">Adductor muscle</tissue>
    </source>
</reference>
<keyword evidence="5" id="KW-0539">Nucleus</keyword>
<feature type="domain" description="Macro" evidence="7">
    <location>
        <begin position="25"/>
        <end position="215"/>
    </location>
</feature>
<dbReference type="InterPro" id="IPR052056">
    <property type="entry name" value="Mono-ARTD/PARP"/>
</dbReference>
<dbReference type="Proteomes" id="UP001186944">
    <property type="component" value="Unassembled WGS sequence"/>
</dbReference>
<dbReference type="InterPro" id="IPR043472">
    <property type="entry name" value="Macro_dom-like"/>
</dbReference>
<dbReference type="PANTHER" id="PTHR14453">
    <property type="entry name" value="PARP/ZINC FINGER CCCH TYPE DOMAIN CONTAINING PROTEIN"/>
    <property type="match status" value="1"/>
</dbReference>
<dbReference type="SMART" id="SM00506">
    <property type="entry name" value="A1pp"/>
    <property type="match status" value="1"/>
</dbReference>
<evidence type="ECO:0000256" key="5">
    <source>
        <dbReference type="ARBA" id="ARBA00023242"/>
    </source>
</evidence>
<dbReference type="AlphaFoldDB" id="A0AA88YG97"/>
<evidence type="ECO:0000256" key="6">
    <source>
        <dbReference type="SAM" id="MobiDB-lite"/>
    </source>
</evidence>
<dbReference type="GO" id="GO:1990404">
    <property type="term" value="F:NAD+-protein mono-ADP-ribosyltransferase activity"/>
    <property type="evidence" value="ECO:0007669"/>
    <property type="project" value="TreeGrafter"/>
</dbReference>
<organism evidence="8 9">
    <name type="scientific">Pinctada imbricata</name>
    <name type="common">Atlantic pearl-oyster</name>
    <name type="synonym">Pinctada martensii</name>
    <dbReference type="NCBI Taxonomy" id="66713"/>
    <lineage>
        <taxon>Eukaryota</taxon>
        <taxon>Metazoa</taxon>
        <taxon>Spiralia</taxon>
        <taxon>Lophotrochozoa</taxon>
        <taxon>Mollusca</taxon>
        <taxon>Bivalvia</taxon>
        <taxon>Autobranchia</taxon>
        <taxon>Pteriomorphia</taxon>
        <taxon>Pterioida</taxon>
        <taxon>Pterioidea</taxon>
        <taxon>Pteriidae</taxon>
        <taxon>Pinctada</taxon>
    </lineage>
</organism>
<dbReference type="Gene3D" id="3.40.220.10">
    <property type="entry name" value="Leucine Aminopeptidase, subunit E, domain 1"/>
    <property type="match status" value="1"/>
</dbReference>
<feature type="compositionally biased region" description="Basic and acidic residues" evidence="6">
    <location>
        <begin position="253"/>
        <end position="262"/>
    </location>
</feature>
<keyword evidence="9" id="KW-1185">Reference proteome</keyword>
<accession>A0AA88YG97</accession>
<dbReference type="GO" id="GO:0003714">
    <property type="term" value="F:transcription corepressor activity"/>
    <property type="evidence" value="ECO:0007669"/>
    <property type="project" value="TreeGrafter"/>
</dbReference>
<evidence type="ECO:0000256" key="1">
    <source>
        <dbReference type="ARBA" id="ARBA00004123"/>
    </source>
</evidence>
<dbReference type="CDD" id="cd02907">
    <property type="entry name" value="Macro_Af1521_BAL-like"/>
    <property type="match status" value="1"/>
</dbReference>
<feature type="region of interest" description="Disordered" evidence="6">
    <location>
        <begin position="241"/>
        <end position="415"/>
    </location>
</feature>
<dbReference type="Gene3D" id="3.30.390.130">
    <property type="match status" value="1"/>
</dbReference>
<dbReference type="PROSITE" id="PS51154">
    <property type="entry name" value="MACRO"/>
    <property type="match status" value="1"/>
</dbReference>
<proteinExistence type="predicted"/>
<dbReference type="SUPFAM" id="SSF52949">
    <property type="entry name" value="Macro domain-like"/>
    <property type="match status" value="1"/>
</dbReference>
<dbReference type="PANTHER" id="PTHR14453:SF67">
    <property type="entry name" value="POLY [ADP-RIBOSE] POLYMERASE"/>
    <property type="match status" value="1"/>
</dbReference>
<protein>
    <recommendedName>
        <fullName evidence="7">Macro domain-containing protein</fullName>
    </recommendedName>
</protein>
<evidence type="ECO:0000256" key="4">
    <source>
        <dbReference type="ARBA" id="ARBA00023027"/>
    </source>
</evidence>
<comment type="subcellular location">
    <subcellularLocation>
        <location evidence="1">Nucleus</location>
    </subcellularLocation>
</comment>
<dbReference type="InterPro" id="IPR039396">
    <property type="entry name" value="Deltex_C"/>
</dbReference>
<keyword evidence="4" id="KW-0520">NAD</keyword>